<sequence length="509" mass="57650">MNTNDAKEYLARREIPQLFESLLTGLMYYRPDDPIEYLEGCLKKARELGGPEKVRWDTFVGQEKKSLPPLNGGQSRRSLFRNVLPDSPNFPYRRYDRLPPISQFSIESDSDLSETAELIEEYEVFDPSRPRPKVILVIGGPGSGKGTQSLKIAERYGFQYMSVGELLRKKMIHNATSNRKWSLIAKIITNGELAPQETTITEIKQKIMKIPDANGIVIDGFPRDVGQALSFEDQICTPDLVVFLACTNHRLKERLQKRAEQQGRPDDNPKAIERRLTNFKQNTIPLVKYFQERGLIVTVEEEEEIGYAEGNTESYSTEQKKPKVIFMMGGPGSGKALQCERMEERFGLRRVTLGDLLCSELQSNNDRGRYLRDALERGEQLPEDTLLELLCDAVVSSGRQGKGLVISGFPRDLRQAEEYEAKMGEPSAVLLLNCSADTMSNRLQCRGRSGFQAAPDRDSVLHRRVESFCSDTQAVAAHYEHKRLLHTIDAERSPDQVFAQICRSMESGF</sequence>
<dbReference type="InterPro" id="IPR027417">
    <property type="entry name" value="P-loop_NTPase"/>
</dbReference>
<gene>
    <name evidence="5" type="primary">AK5</name>
</gene>
<dbReference type="InterPro" id="IPR000850">
    <property type="entry name" value="Adenylat/UMP-CMP_kin"/>
</dbReference>
<dbReference type="Gene3D" id="3.40.50.300">
    <property type="entry name" value="P-loop containing nucleotide triphosphate hydrolases"/>
    <property type="match status" value="2"/>
</dbReference>
<dbReference type="GO" id="GO:0019205">
    <property type="term" value="F:nucleobase-containing compound kinase activity"/>
    <property type="evidence" value="ECO:0007669"/>
    <property type="project" value="InterPro"/>
</dbReference>
<dbReference type="Proteomes" id="UP000265100">
    <property type="component" value="Chromosome 18"/>
</dbReference>
<dbReference type="SUPFAM" id="SSF47391">
    <property type="entry name" value="Dimerization-anchoring domain of cAMP-dependent PK regulatory subunit"/>
    <property type="match status" value="1"/>
</dbReference>
<reference evidence="5" key="1">
    <citation type="submission" date="2018-05" db="EMBL/GenBank/DDBJ databases">
        <authorList>
            <person name="Datahose"/>
        </authorList>
    </citation>
    <scope>NUCLEOTIDE SEQUENCE</scope>
</reference>
<proteinExistence type="inferred from homology"/>
<dbReference type="Ensembl" id="ENSACLT00000048448.1">
    <property type="protein sequence ID" value="ENSACLP00000072016.1"/>
    <property type="gene ID" value="ENSACLG00000006379.2"/>
</dbReference>
<name>A0AAX7V609_ASTCA</name>
<dbReference type="InterPro" id="IPR033690">
    <property type="entry name" value="Adenylat_kinase_CS"/>
</dbReference>
<comment type="similarity">
    <text evidence="4">Belongs to the adenylate kinase family.</text>
</comment>
<evidence type="ECO:0000256" key="3">
    <source>
        <dbReference type="ARBA" id="ARBA00022777"/>
    </source>
</evidence>
<evidence type="ECO:0000256" key="2">
    <source>
        <dbReference type="ARBA" id="ARBA00022741"/>
    </source>
</evidence>
<dbReference type="SUPFAM" id="SSF52540">
    <property type="entry name" value="P-loop containing nucleoside triphosphate hydrolases"/>
    <property type="match status" value="2"/>
</dbReference>
<evidence type="ECO:0008006" key="7">
    <source>
        <dbReference type="Google" id="ProtNLM"/>
    </source>
</evidence>
<organism evidence="5 6">
    <name type="scientific">Astatotilapia calliptera</name>
    <name type="common">Eastern happy</name>
    <name type="synonym">Chromis callipterus</name>
    <dbReference type="NCBI Taxonomy" id="8154"/>
    <lineage>
        <taxon>Eukaryota</taxon>
        <taxon>Metazoa</taxon>
        <taxon>Chordata</taxon>
        <taxon>Craniata</taxon>
        <taxon>Vertebrata</taxon>
        <taxon>Euteleostomi</taxon>
        <taxon>Actinopterygii</taxon>
        <taxon>Neopterygii</taxon>
        <taxon>Teleostei</taxon>
        <taxon>Neoteleostei</taxon>
        <taxon>Acanthomorphata</taxon>
        <taxon>Ovalentaria</taxon>
        <taxon>Cichlomorphae</taxon>
        <taxon>Cichliformes</taxon>
        <taxon>Cichlidae</taxon>
        <taxon>African cichlids</taxon>
        <taxon>Pseudocrenilabrinae</taxon>
        <taxon>Haplochromini</taxon>
        <taxon>Astatotilapia</taxon>
    </lineage>
</organism>
<dbReference type="PROSITE" id="PS00113">
    <property type="entry name" value="ADENYLATE_KINASE"/>
    <property type="match status" value="1"/>
</dbReference>
<dbReference type="PRINTS" id="PR00094">
    <property type="entry name" value="ADENYLTKNASE"/>
</dbReference>
<dbReference type="CDD" id="cd22978">
    <property type="entry name" value="DD_AK5"/>
    <property type="match status" value="1"/>
</dbReference>
<evidence type="ECO:0000313" key="5">
    <source>
        <dbReference type="Ensembl" id="ENSACLP00000072016.1"/>
    </source>
</evidence>
<dbReference type="GeneTree" id="ENSGT00940000155917"/>
<dbReference type="CDD" id="cd01428">
    <property type="entry name" value="ADK"/>
    <property type="match status" value="2"/>
</dbReference>
<keyword evidence="3 4" id="KW-0418">Kinase</keyword>
<evidence type="ECO:0000256" key="4">
    <source>
        <dbReference type="RuleBase" id="RU003330"/>
    </source>
</evidence>
<reference evidence="5" key="2">
    <citation type="submission" date="2025-08" db="UniProtKB">
        <authorList>
            <consortium name="Ensembl"/>
        </authorList>
    </citation>
    <scope>IDENTIFICATION</scope>
</reference>
<dbReference type="AlphaFoldDB" id="A0AAX7V609"/>
<keyword evidence="6" id="KW-1185">Reference proteome</keyword>
<keyword evidence="2" id="KW-0547">Nucleotide-binding</keyword>
<dbReference type="Pfam" id="PF00406">
    <property type="entry name" value="ADK"/>
    <property type="match status" value="2"/>
</dbReference>
<keyword evidence="1 4" id="KW-0808">Transferase</keyword>
<protein>
    <recommendedName>
        <fullName evidence="7">Nucleoside-diphosphate kinase</fullName>
    </recommendedName>
</protein>
<dbReference type="GO" id="GO:0005524">
    <property type="term" value="F:ATP binding"/>
    <property type="evidence" value="ECO:0007669"/>
    <property type="project" value="InterPro"/>
</dbReference>
<reference evidence="5" key="3">
    <citation type="submission" date="2025-09" db="UniProtKB">
        <authorList>
            <consortium name="Ensembl"/>
        </authorList>
    </citation>
    <scope>IDENTIFICATION</scope>
</reference>
<dbReference type="PANTHER" id="PTHR23359">
    <property type="entry name" value="NUCLEOTIDE KINASE"/>
    <property type="match status" value="1"/>
</dbReference>
<dbReference type="HAMAP" id="MF_00235">
    <property type="entry name" value="Adenylate_kinase_Adk"/>
    <property type="match status" value="2"/>
</dbReference>
<evidence type="ECO:0000256" key="1">
    <source>
        <dbReference type="ARBA" id="ARBA00022679"/>
    </source>
</evidence>
<dbReference type="GO" id="GO:0006139">
    <property type="term" value="P:nucleobase-containing compound metabolic process"/>
    <property type="evidence" value="ECO:0007669"/>
    <property type="project" value="InterPro"/>
</dbReference>
<accession>A0AAX7V609</accession>
<evidence type="ECO:0000313" key="6">
    <source>
        <dbReference type="Proteomes" id="UP000265100"/>
    </source>
</evidence>